<evidence type="ECO:0000256" key="1">
    <source>
        <dbReference type="ARBA" id="ARBA00004429"/>
    </source>
</evidence>
<comment type="similarity">
    <text evidence="2">Belongs to the resistance-nodulation-cell division (RND) (TC 2.A.6) family.</text>
</comment>
<feature type="transmembrane region" description="Helical" evidence="9">
    <location>
        <begin position="974"/>
        <end position="994"/>
    </location>
</feature>
<keyword evidence="8 9" id="KW-0472">Membrane</keyword>
<sequence>MSKFFIERPIFAIVIAIMISMIGVIAAYNLPISQFPKITPPQASIRANYTGANAEVVEQTIAQLIELQMNGVENMMEMLSTSSDNGSYSLSVKFEVGTNADIDTVQAQNRVAAANAGLPNDVKVAGVTTRKVNSDLAMVFNLYSPNNTYEDVFLKNYGSINIVEDLKRVKGVGDVNEYGADFAMRVWLRPDKMAQLGITTTEVYSAIADQNIQAPAGMIGVAPSPSDQQFQYTARVQGRLVKPEEFKQIIIRANPDGSLIRLGEFADVDLGAKGYNYAGTVNGYPAAGFAVQLTNDANVLETVAECKKVIAAAAKKFPAGMDYKIVVDTTDFVSESMKEVMITFLEALMLVVIVVFIFLQSGRATLIPLLAVPVSLLGTFGAFLVLGFSINTLTLFAMVLAIGLVVDDAIVVVENVEHHMRYNGLNPHDATVRAMEEVSGPVVAIAFVLSAVFVPVAFYGGTVGVLYKQFALTIAVSMILSAVVALTLTPALCALLLKPYDPNQHKGALAKFFDKFNIWFENMVEKYGRGVASLVKHATLSVVLIGGLMLISGGLFKVLPSSFVPAEDQGFTISQVNLPEAASLNRTKEVANNIGQTIRSQPGVKDVMVVSGLDILVNANKSSAAVVFSKLHPWDERKTPELKADSIVRGTIMSGSHVPEATTLSFNAPSLPGVGSQGGFTLMLQDRGGHSNEELDEINNKFLAAARQRPEIGIIYSNYNISTPGIKYTVDREKAKTLGIEIDDAYQALQVFLGGVEINDFNTFGRSYKVKMQAVPEFRDKPDDIRYFFVRTSSGTMVPLNTIVTQEQTSGPTAIQRFNGLRAIKLGGNPAAGYSSGQTMTALEEVAAEVLPNNMTYQWVDQSREEKISGARAPILFALSLIFVFLCLAALYESWSVPLVVLFSVPTGIFGALFFQYIRNLENNIYMQIGLIMLIGLAAKNAILIVEFAKVRVDKGMDAIPAVIEAAKLRLRPILMTSLAFIIGCIPLAIATGAGAGSRVAMGTAVVGGMFMATLLGIFIIPMLFIFVERNITDKLKARRERKQLKTSSN</sequence>
<evidence type="ECO:0000256" key="8">
    <source>
        <dbReference type="ARBA" id="ARBA00023136"/>
    </source>
</evidence>
<dbReference type="GO" id="GO:0015562">
    <property type="term" value="F:efflux transmembrane transporter activity"/>
    <property type="evidence" value="ECO:0007669"/>
    <property type="project" value="InterPro"/>
</dbReference>
<feature type="transmembrane region" description="Helical" evidence="9">
    <location>
        <begin position="899"/>
        <end position="919"/>
    </location>
</feature>
<dbReference type="SUPFAM" id="SSF82714">
    <property type="entry name" value="Multidrug efflux transporter AcrB TolC docking domain, DN and DC subdomains"/>
    <property type="match status" value="2"/>
</dbReference>
<dbReference type="SUPFAM" id="SSF82866">
    <property type="entry name" value="Multidrug efflux transporter AcrB transmembrane domain"/>
    <property type="match status" value="2"/>
</dbReference>
<dbReference type="PANTHER" id="PTHR32063:SF76">
    <property type="entry name" value="EFFLUX PUMP MEMBRANE TRANSPORTER"/>
    <property type="match status" value="1"/>
</dbReference>
<dbReference type="GO" id="GO:0005886">
    <property type="term" value="C:plasma membrane"/>
    <property type="evidence" value="ECO:0007669"/>
    <property type="project" value="UniProtKB-SubCell"/>
</dbReference>
<feature type="transmembrane region" description="Helical" evidence="9">
    <location>
        <begin position="366"/>
        <end position="390"/>
    </location>
</feature>
<gene>
    <name evidence="11" type="primary">bepE_15</name>
    <name evidence="11" type="ORF">SDC9_64464</name>
</gene>
<dbReference type="Pfam" id="PF00873">
    <property type="entry name" value="ACR_tran"/>
    <property type="match status" value="1"/>
</dbReference>
<evidence type="ECO:0000256" key="4">
    <source>
        <dbReference type="ARBA" id="ARBA00022475"/>
    </source>
</evidence>
<evidence type="ECO:0000313" key="11">
    <source>
        <dbReference type="EMBL" id="MPM18058.1"/>
    </source>
</evidence>
<feature type="domain" description="SSD" evidence="10">
    <location>
        <begin position="369"/>
        <end position="495"/>
    </location>
</feature>
<evidence type="ECO:0000256" key="9">
    <source>
        <dbReference type="SAM" id="Phobius"/>
    </source>
</evidence>
<dbReference type="Gene3D" id="3.30.70.1440">
    <property type="entry name" value="Multidrug efflux transporter AcrB pore domain"/>
    <property type="match status" value="1"/>
</dbReference>
<evidence type="ECO:0000256" key="5">
    <source>
        <dbReference type="ARBA" id="ARBA00022519"/>
    </source>
</evidence>
<keyword evidence="3" id="KW-0813">Transport</keyword>
<dbReference type="NCBIfam" id="TIGR00915">
    <property type="entry name" value="2A0602"/>
    <property type="match status" value="1"/>
</dbReference>
<reference evidence="11" key="1">
    <citation type="submission" date="2019-08" db="EMBL/GenBank/DDBJ databases">
        <authorList>
            <person name="Kucharzyk K."/>
            <person name="Murdoch R.W."/>
            <person name="Higgins S."/>
            <person name="Loffler F."/>
        </authorList>
    </citation>
    <scope>NUCLEOTIDE SEQUENCE</scope>
</reference>
<evidence type="ECO:0000259" key="10">
    <source>
        <dbReference type="PROSITE" id="PS50156"/>
    </source>
</evidence>
<dbReference type="EMBL" id="VSSQ01002912">
    <property type="protein sequence ID" value="MPM18058.1"/>
    <property type="molecule type" value="Genomic_DNA"/>
</dbReference>
<feature type="transmembrane region" description="Helical" evidence="9">
    <location>
        <begin position="873"/>
        <end position="892"/>
    </location>
</feature>
<protein>
    <submittedName>
        <fullName evidence="11">Efflux pump membrane transporter BepE</fullName>
    </submittedName>
</protein>
<evidence type="ECO:0000256" key="6">
    <source>
        <dbReference type="ARBA" id="ARBA00022692"/>
    </source>
</evidence>
<feature type="transmembrane region" description="Helical" evidence="9">
    <location>
        <begin position="9"/>
        <end position="30"/>
    </location>
</feature>
<dbReference type="Gene3D" id="1.20.1640.10">
    <property type="entry name" value="Multidrug efflux transporter AcrB transmembrane domain"/>
    <property type="match status" value="2"/>
</dbReference>
<feature type="transmembrane region" description="Helical" evidence="9">
    <location>
        <begin position="340"/>
        <end position="359"/>
    </location>
</feature>
<feature type="transmembrane region" description="Helical" evidence="9">
    <location>
        <begin position="1000"/>
        <end position="1028"/>
    </location>
</feature>
<dbReference type="InterPro" id="IPR001036">
    <property type="entry name" value="Acrflvin-R"/>
</dbReference>
<feature type="transmembrane region" description="Helical" evidence="9">
    <location>
        <begin position="925"/>
        <end position="946"/>
    </location>
</feature>
<dbReference type="FunFam" id="1.20.1640.10:FF:000001">
    <property type="entry name" value="Efflux pump membrane transporter"/>
    <property type="match status" value="1"/>
</dbReference>
<dbReference type="Gene3D" id="3.30.70.1430">
    <property type="entry name" value="Multidrug efflux transporter AcrB pore domain"/>
    <property type="match status" value="2"/>
</dbReference>
<comment type="subcellular location">
    <subcellularLocation>
        <location evidence="1">Cell inner membrane</location>
        <topology evidence="1">Multi-pass membrane protein</topology>
    </subcellularLocation>
</comment>
<keyword evidence="6 9" id="KW-0812">Transmembrane</keyword>
<dbReference type="SUPFAM" id="SSF82693">
    <property type="entry name" value="Multidrug efflux transporter AcrB pore domain, PN1, PN2, PC1 and PC2 subdomains"/>
    <property type="match status" value="3"/>
</dbReference>
<feature type="transmembrane region" description="Helical" evidence="9">
    <location>
        <begin position="538"/>
        <end position="559"/>
    </location>
</feature>
<name>A0A644XQL2_9ZZZZ</name>
<organism evidence="11">
    <name type="scientific">bioreactor metagenome</name>
    <dbReference type="NCBI Taxonomy" id="1076179"/>
    <lineage>
        <taxon>unclassified sequences</taxon>
        <taxon>metagenomes</taxon>
        <taxon>ecological metagenomes</taxon>
    </lineage>
</organism>
<dbReference type="Gene3D" id="3.30.2090.10">
    <property type="entry name" value="Multidrug efflux transporter AcrB TolC docking domain, DN and DC subdomains"/>
    <property type="match status" value="2"/>
</dbReference>
<comment type="caution">
    <text evidence="11">The sequence shown here is derived from an EMBL/GenBank/DDBJ whole genome shotgun (WGS) entry which is preliminary data.</text>
</comment>
<dbReference type="PANTHER" id="PTHR32063">
    <property type="match status" value="1"/>
</dbReference>
<dbReference type="PROSITE" id="PS50156">
    <property type="entry name" value="SSD"/>
    <property type="match status" value="1"/>
</dbReference>
<feature type="transmembrane region" description="Helical" evidence="9">
    <location>
        <begin position="438"/>
        <end position="458"/>
    </location>
</feature>
<keyword evidence="5" id="KW-0997">Cell inner membrane</keyword>
<dbReference type="PRINTS" id="PR00702">
    <property type="entry name" value="ACRIFLAVINRP"/>
</dbReference>
<dbReference type="InterPro" id="IPR004764">
    <property type="entry name" value="MdtF-like"/>
</dbReference>
<feature type="transmembrane region" description="Helical" evidence="9">
    <location>
        <begin position="470"/>
        <end position="497"/>
    </location>
</feature>
<proteinExistence type="inferred from homology"/>
<keyword evidence="7 9" id="KW-1133">Transmembrane helix</keyword>
<dbReference type="Gene3D" id="3.30.70.1320">
    <property type="entry name" value="Multidrug efflux transporter AcrB pore domain like"/>
    <property type="match status" value="1"/>
</dbReference>
<feature type="transmembrane region" description="Helical" evidence="9">
    <location>
        <begin position="396"/>
        <end position="417"/>
    </location>
</feature>
<dbReference type="NCBIfam" id="NF000282">
    <property type="entry name" value="RND_permease_1"/>
    <property type="match status" value="1"/>
</dbReference>
<evidence type="ECO:0000256" key="7">
    <source>
        <dbReference type="ARBA" id="ARBA00022989"/>
    </source>
</evidence>
<keyword evidence="4" id="KW-1003">Cell membrane</keyword>
<dbReference type="GO" id="GO:0009636">
    <property type="term" value="P:response to toxic substance"/>
    <property type="evidence" value="ECO:0007669"/>
    <property type="project" value="UniProtKB-ARBA"/>
</dbReference>
<dbReference type="InterPro" id="IPR027463">
    <property type="entry name" value="AcrB_DN_DC_subdom"/>
</dbReference>
<accession>A0A644XQL2</accession>
<evidence type="ECO:0000256" key="2">
    <source>
        <dbReference type="ARBA" id="ARBA00010942"/>
    </source>
</evidence>
<evidence type="ECO:0000256" key="3">
    <source>
        <dbReference type="ARBA" id="ARBA00022448"/>
    </source>
</evidence>
<dbReference type="AlphaFoldDB" id="A0A644XQL2"/>
<dbReference type="GO" id="GO:0042910">
    <property type="term" value="F:xenobiotic transmembrane transporter activity"/>
    <property type="evidence" value="ECO:0007669"/>
    <property type="project" value="TreeGrafter"/>
</dbReference>
<dbReference type="InterPro" id="IPR000731">
    <property type="entry name" value="SSD"/>
</dbReference>